<dbReference type="EMBL" id="CADEAL010000047">
    <property type="protein sequence ID" value="CAB1413253.1"/>
    <property type="molecule type" value="Genomic_DNA"/>
</dbReference>
<evidence type="ECO:0000313" key="2">
    <source>
        <dbReference type="EMBL" id="CAB1413253.1"/>
    </source>
</evidence>
<reference evidence="2" key="1">
    <citation type="submission" date="2020-03" db="EMBL/GenBank/DDBJ databases">
        <authorList>
            <person name="Weist P."/>
        </authorList>
    </citation>
    <scope>NUCLEOTIDE SEQUENCE</scope>
</reference>
<accession>A0A9N7Y5B7</accession>
<evidence type="ECO:0000313" key="3">
    <source>
        <dbReference type="Proteomes" id="UP001153269"/>
    </source>
</evidence>
<gene>
    <name evidence="2" type="ORF">PLEPLA_LOCUS953</name>
</gene>
<name>A0A9N7Y5B7_PLEPL</name>
<feature type="compositionally biased region" description="Low complexity" evidence="1">
    <location>
        <begin position="23"/>
        <end position="32"/>
    </location>
</feature>
<feature type="region of interest" description="Disordered" evidence="1">
    <location>
        <begin position="22"/>
        <end position="77"/>
    </location>
</feature>
<dbReference type="Proteomes" id="UP001153269">
    <property type="component" value="Unassembled WGS sequence"/>
</dbReference>
<protein>
    <submittedName>
        <fullName evidence="2">Uncharacterized protein</fullName>
    </submittedName>
</protein>
<proteinExistence type="predicted"/>
<comment type="caution">
    <text evidence="2">The sequence shown here is derived from an EMBL/GenBank/DDBJ whole genome shotgun (WGS) entry which is preliminary data.</text>
</comment>
<dbReference type="AlphaFoldDB" id="A0A9N7Y5B7"/>
<organism evidence="2 3">
    <name type="scientific">Pleuronectes platessa</name>
    <name type="common">European plaice</name>
    <dbReference type="NCBI Taxonomy" id="8262"/>
    <lineage>
        <taxon>Eukaryota</taxon>
        <taxon>Metazoa</taxon>
        <taxon>Chordata</taxon>
        <taxon>Craniata</taxon>
        <taxon>Vertebrata</taxon>
        <taxon>Euteleostomi</taxon>
        <taxon>Actinopterygii</taxon>
        <taxon>Neopterygii</taxon>
        <taxon>Teleostei</taxon>
        <taxon>Neoteleostei</taxon>
        <taxon>Acanthomorphata</taxon>
        <taxon>Carangaria</taxon>
        <taxon>Pleuronectiformes</taxon>
        <taxon>Pleuronectoidei</taxon>
        <taxon>Pleuronectidae</taxon>
        <taxon>Pleuronectes</taxon>
    </lineage>
</organism>
<keyword evidence="3" id="KW-1185">Reference proteome</keyword>
<sequence length="106" mass="11528">MIRDDSKPSCLYPWERLTELWEHSSSSHSPPSAMLEEPLQRAGRGPVQARSPAQLVPPAPGPSSEVVRPTPRWHGASRAAGIAAKNSGPIHHSNTPAAFVLHRHFS</sequence>
<evidence type="ECO:0000256" key="1">
    <source>
        <dbReference type="SAM" id="MobiDB-lite"/>
    </source>
</evidence>